<protein>
    <submittedName>
        <fullName evidence="1">Uncharacterized protein</fullName>
    </submittedName>
</protein>
<sequence length="68" mass="7422">MSQWAAPLSVADSQLPRHDLLKLSLFFYAQALAGRLLSLVGLLQDLEVEAVETAFSLQFPTFPSDSGL</sequence>
<accession>A0AAE0YEU1</accession>
<dbReference type="AlphaFoldDB" id="A0AAE0YEU1"/>
<organism evidence="1 2">
    <name type="scientific">Elysia crispata</name>
    <name type="common">lettuce slug</name>
    <dbReference type="NCBI Taxonomy" id="231223"/>
    <lineage>
        <taxon>Eukaryota</taxon>
        <taxon>Metazoa</taxon>
        <taxon>Spiralia</taxon>
        <taxon>Lophotrochozoa</taxon>
        <taxon>Mollusca</taxon>
        <taxon>Gastropoda</taxon>
        <taxon>Heterobranchia</taxon>
        <taxon>Euthyneura</taxon>
        <taxon>Panpulmonata</taxon>
        <taxon>Sacoglossa</taxon>
        <taxon>Placobranchoidea</taxon>
        <taxon>Plakobranchidae</taxon>
        <taxon>Elysia</taxon>
    </lineage>
</organism>
<dbReference type="EMBL" id="JAWDGP010006328">
    <property type="protein sequence ID" value="KAK3742958.1"/>
    <property type="molecule type" value="Genomic_DNA"/>
</dbReference>
<name>A0AAE0YEU1_9GAST</name>
<evidence type="ECO:0000313" key="1">
    <source>
        <dbReference type="EMBL" id="KAK3742958.1"/>
    </source>
</evidence>
<evidence type="ECO:0000313" key="2">
    <source>
        <dbReference type="Proteomes" id="UP001283361"/>
    </source>
</evidence>
<proteinExistence type="predicted"/>
<dbReference type="Proteomes" id="UP001283361">
    <property type="component" value="Unassembled WGS sequence"/>
</dbReference>
<gene>
    <name evidence="1" type="ORF">RRG08_018691</name>
</gene>
<reference evidence="1" key="1">
    <citation type="journal article" date="2023" name="G3 (Bethesda)">
        <title>A reference genome for the long-term kleptoplast-retaining sea slug Elysia crispata morphotype clarki.</title>
        <authorList>
            <person name="Eastman K.E."/>
            <person name="Pendleton A.L."/>
            <person name="Shaikh M.A."/>
            <person name="Suttiyut T."/>
            <person name="Ogas R."/>
            <person name="Tomko P."/>
            <person name="Gavelis G."/>
            <person name="Widhalm J.R."/>
            <person name="Wisecaver J.H."/>
        </authorList>
    </citation>
    <scope>NUCLEOTIDE SEQUENCE</scope>
    <source>
        <strain evidence="1">ECLA1</strain>
    </source>
</reference>
<comment type="caution">
    <text evidence="1">The sequence shown here is derived from an EMBL/GenBank/DDBJ whole genome shotgun (WGS) entry which is preliminary data.</text>
</comment>
<keyword evidence="2" id="KW-1185">Reference proteome</keyword>